<dbReference type="Proteomes" id="UP000035009">
    <property type="component" value="Unassembled WGS sequence"/>
</dbReference>
<dbReference type="AlphaFoldDB" id="M3VD65"/>
<organism evidence="2 3">
    <name type="scientific">Gordonia malaquae NBRC 108250</name>
    <dbReference type="NCBI Taxonomy" id="1223542"/>
    <lineage>
        <taxon>Bacteria</taxon>
        <taxon>Bacillati</taxon>
        <taxon>Actinomycetota</taxon>
        <taxon>Actinomycetes</taxon>
        <taxon>Mycobacteriales</taxon>
        <taxon>Gordoniaceae</taxon>
        <taxon>Gordonia</taxon>
    </lineage>
</organism>
<keyword evidence="3" id="KW-1185">Reference proteome</keyword>
<dbReference type="RefSeq" id="WP_008376028.1">
    <property type="nucleotide sequence ID" value="NZ_BAOP01000002.1"/>
</dbReference>
<accession>M3VD65</accession>
<comment type="caution">
    <text evidence="2">The sequence shown here is derived from an EMBL/GenBank/DDBJ whole genome shotgun (WGS) entry which is preliminary data.</text>
</comment>
<dbReference type="InterPro" id="IPR025159">
    <property type="entry name" value="AbiEi_N"/>
</dbReference>
<dbReference type="EMBL" id="BAOP01000002">
    <property type="protein sequence ID" value="GAC78194.1"/>
    <property type="molecule type" value="Genomic_DNA"/>
</dbReference>
<evidence type="ECO:0000313" key="3">
    <source>
        <dbReference type="Proteomes" id="UP000035009"/>
    </source>
</evidence>
<reference evidence="2 3" key="1">
    <citation type="submission" date="2013-02" db="EMBL/GenBank/DDBJ databases">
        <title>Whole genome shotgun sequence of Gordonia malaquae NBRC 108250.</title>
        <authorList>
            <person name="Yoshida I."/>
            <person name="Hosoyama A."/>
            <person name="Tsuchikane K."/>
            <person name="Ando Y."/>
            <person name="Baba S."/>
            <person name="Ohji S."/>
            <person name="Hamada M."/>
            <person name="Tamura T."/>
            <person name="Yamazoe A."/>
            <person name="Yamazaki S."/>
            <person name="Fujita N."/>
        </authorList>
    </citation>
    <scope>NUCLEOTIDE SEQUENCE [LARGE SCALE GENOMIC DNA]</scope>
    <source>
        <strain evidence="2 3">NBRC 108250</strain>
    </source>
</reference>
<sequence length="309" mass="33744">MTIALLLPQDRFGLVRRAAAFEAGWTDAMLSAAVRRGELIRVAIGVYAIAGVDLDGPEGADRLYRLRSIATVSNARDGGATVLSHQSAAAVHGLPLLKPNRENIHVTSLTRGGGLIRGGRNVHGGHLDETQIVDVDGIRVTDVVRTAVDVAEAGSFAQALTVFDAALRAGADRASLESELGRRRTKGAREARTAIVVADGRSASVGESWSRAQMIEDGLALPDLQVEHAVDGDTFVVDYEWHGRLMAEYDGLHKYGRLLRPAETTARAVIREKRREDRLRRATGLVMVRWVWADLERHRVAAILREWLD</sequence>
<evidence type="ECO:0000259" key="1">
    <source>
        <dbReference type="Pfam" id="PF13338"/>
    </source>
</evidence>
<name>M3VD65_GORML</name>
<dbReference type="Pfam" id="PF13338">
    <property type="entry name" value="AbiEi_4"/>
    <property type="match status" value="1"/>
</dbReference>
<dbReference type="eggNOG" id="COG5340">
    <property type="taxonomic scope" value="Bacteria"/>
</dbReference>
<gene>
    <name evidence="2" type="ORF">GM1_002_01720</name>
</gene>
<dbReference type="STRING" id="410332.SAMN04488550_3576"/>
<protein>
    <recommendedName>
        <fullName evidence="1">AbiEi antitoxin N-terminal domain-containing protein</fullName>
    </recommendedName>
</protein>
<evidence type="ECO:0000313" key="2">
    <source>
        <dbReference type="EMBL" id="GAC78194.1"/>
    </source>
</evidence>
<proteinExistence type="predicted"/>
<dbReference type="OrthoDB" id="5517693at2"/>
<feature type="domain" description="AbiEi antitoxin N-terminal" evidence="1">
    <location>
        <begin position="10"/>
        <end position="50"/>
    </location>
</feature>